<dbReference type="EMBL" id="CAJVQB010158951">
    <property type="protein sequence ID" value="CAG8856345.1"/>
    <property type="molecule type" value="Genomic_DNA"/>
</dbReference>
<reference evidence="1 2" key="1">
    <citation type="submission" date="2021-06" db="EMBL/GenBank/DDBJ databases">
        <authorList>
            <person name="Kallberg Y."/>
            <person name="Tangrot J."/>
            <person name="Rosling A."/>
        </authorList>
    </citation>
    <scope>NUCLEOTIDE SEQUENCE [LARGE SCALE GENOMIC DNA]</scope>
    <source>
        <strain evidence="1 2">120-4 pot B 10/14</strain>
    </source>
</reference>
<keyword evidence="2" id="KW-1185">Reference proteome</keyword>
<name>A0ABN7XNN9_GIGMA</name>
<comment type="caution">
    <text evidence="1">The sequence shown here is derived from an EMBL/GenBank/DDBJ whole genome shotgun (WGS) entry which is preliminary data.</text>
</comment>
<gene>
    <name evidence="1" type="ORF">GMARGA_LOCUS45166</name>
</gene>
<accession>A0ABN7XNN9</accession>
<feature type="non-terminal residue" evidence="1">
    <location>
        <position position="1"/>
    </location>
</feature>
<evidence type="ECO:0000313" key="2">
    <source>
        <dbReference type="Proteomes" id="UP000789901"/>
    </source>
</evidence>
<sequence length="50" mass="5956">LVENSGRENYKKFQYQKDICYINKRKRPSYGIGTTGVQKRARNLKPKQDH</sequence>
<dbReference type="Proteomes" id="UP000789901">
    <property type="component" value="Unassembled WGS sequence"/>
</dbReference>
<protein>
    <submittedName>
        <fullName evidence="1">26070_t:CDS:1</fullName>
    </submittedName>
</protein>
<evidence type="ECO:0000313" key="1">
    <source>
        <dbReference type="EMBL" id="CAG8856345.1"/>
    </source>
</evidence>
<organism evidence="1 2">
    <name type="scientific">Gigaspora margarita</name>
    <dbReference type="NCBI Taxonomy" id="4874"/>
    <lineage>
        <taxon>Eukaryota</taxon>
        <taxon>Fungi</taxon>
        <taxon>Fungi incertae sedis</taxon>
        <taxon>Mucoromycota</taxon>
        <taxon>Glomeromycotina</taxon>
        <taxon>Glomeromycetes</taxon>
        <taxon>Diversisporales</taxon>
        <taxon>Gigasporaceae</taxon>
        <taxon>Gigaspora</taxon>
    </lineage>
</organism>
<proteinExistence type="predicted"/>